<evidence type="ECO:0000313" key="3">
    <source>
        <dbReference type="Proteomes" id="UP000772434"/>
    </source>
</evidence>
<sequence>MGFVTAASNLRSASYRIEEKTRWEVPKWLETLSQQLLPRAPSYLWSQAPPLFQKSQDKLRSVHLQFNPAIPLSTITLSTLFKAGSGGCGIYRNVYTKILCFDWEITMEFERNFVNHGDEALRRGTGQRSQWQLGLLPSGPTFILPNPLPKPSKKECHLHQSSPIYPPVSLKMSALDTDDSDIVVLDLHKAYMVPWNLALYMDTTINTEGIGIVTEEDSICTTALKTTIIIIYRMILLKPIRAPQDPPFMEIMIEDTKVVVLVSRIDRWKPCCPPGEEWTIETPFPAPPSRLNIHQLDRMCIKEIKSCERGRGSPASLIFIGMGCKSVDLGIVPSYSGEFHLVSTWPHSGWLQKDKSSWKGRPISPSNPMLYLQWSVLSAPSTAVALAPVSFASAPTAVSVAPQPSSGFNNPNLNPTPTPATDPYPDPDIGLGLSRLHIAELADHEMT</sequence>
<feature type="region of interest" description="Disordered" evidence="1">
    <location>
        <begin position="401"/>
        <end position="422"/>
    </location>
</feature>
<name>A0A9P5P9V5_9AGAR</name>
<dbReference type="AlphaFoldDB" id="A0A9P5P9V5"/>
<accession>A0A9P5P9V5</accession>
<proteinExistence type="predicted"/>
<comment type="caution">
    <text evidence="2">The sequence shown here is derived from an EMBL/GenBank/DDBJ whole genome shotgun (WGS) entry which is preliminary data.</text>
</comment>
<protein>
    <submittedName>
        <fullName evidence="2">Uncharacterized protein</fullName>
    </submittedName>
</protein>
<evidence type="ECO:0000256" key="1">
    <source>
        <dbReference type="SAM" id="MobiDB-lite"/>
    </source>
</evidence>
<gene>
    <name evidence="2" type="ORF">BDP27DRAFT_1500771</name>
</gene>
<reference evidence="2" key="1">
    <citation type="submission" date="2020-11" db="EMBL/GenBank/DDBJ databases">
        <authorList>
            <consortium name="DOE Joint Genome Institute"/>
            <person name="Ahrendt S."/>
            <person name="Riley R."/>
            <person name="Andreopoulos W."/>
            <person name="Labutti K."/>
            <person name="Pangilinan J."/>
            <person name="Ruiz-Duenas F.J."/>
            <person name="Barrasa J.M."/>
            <person name="Sanchez-Garcia M."/>
            <person name="Camarero S."/>
            <person name="Miyauchi S."/>
            <person name="Serrano A."/>
            <person name="Linde D."/>
            <person name="Babiker R."/>
            <person name="Drula E."/>
            <person name="Ayuso-Fernandez I."/>
            <person name="Pacheco R."/>
            <person name="Padilla G."/>
            <person name="Ferreira P."/>
            <person name="Barriuso J."/>
            <person name="Kellner H."/>
            <person name="Castanera R."/>
            <person name="Alfaro M."/>
            <person name="Ramirez L."/>
            <person name="Pisabarro A.G."/>
            <person name="Kuo A."/>
            <person name="Tritt A."/>
            <person name="Lipzen A."/>
            <person name="He G."/>
            <person name="Yan M."/>
            <person name="Ng V."/>
            <person name="Cullen D."/>
            <person name="Martin F."/>
            <person name="Rosso M.-N."/>
            <person name="Henrissat B."/>
            <person name="Hibbett D."/>
            <person name="Martinez A.T."/>
            <person name="Grigoriev I.V."/>
        </authorList>
    </citation>
    <scope>NUCLEOTIDE SEQUENCE</scope>
    <source>
        <strain evidence="2">AH 40177</strain>
    </source>
</reference>
<evidence type="ECO:0000313" key="2">
    <source>
        <dbReference type="EMBL" id="KAF9059441.1"/>
    </source>
</evidence>
<organism evidence="2 3">
    <name type="scientific">Rhodocollybia butyracea</name>
    <dbReference type="NCBI Taxonomy" id="206335"/>
    <lineage>
        <taxon>Eukaryota</taxon>
        <taxon>Fungi</taxon>
        <taxon>Dikarya</taxon>
        <taxon>Basidiomycota</taxon>
        <taxon>Agaricomycotina</taxon>
        <taxon>Agaricomycetes</taxon>
        <taxon>Agaricomycetidae</taxon>
        <taxon>Agaricales</taxon>
        <taxon>Marasmiineae</taxon>
        <taxon>Omphalotaceae</taxon>
        <taxon>Rhodocollybia</taxon>
    </lineage>
</organism>
<dbReference type="EMBL" id="JADNRY010000301">
    <property type="protein sequence ID" value="KAF9059441.1"/>
    <property type="molecule type" value="Genomic_DNA"/>
</dbReference>
<dbReference type="OrthoDB" id="10255449at2759"/>
<dbReference type="Proteomes" id="UP000772434">
    <property type="component" value="Unassembled WGS sequence"/>
</dbReference>
<keyword evidence="3" id="KW-1185">Reference proteome</keyword>